<dbReference type="AlphaFoldDB" id="A0A9E2F6R7"/>
<keyword evidence="2" id="KW-0645">Protease</keyword>
<keyword evidence="4" id="KW-0378">Hydrolase</keyword>
<evidence type="ECO:0000256" key="3">
    <source>
        <dbReference type="ARBA" id="ARBA00022723"/>
    </source>
</evidence>
<evidence type="ECO:0000256" key="2">
    <source>
        <dbReference type="ARBA" id="ARBA00022670"/>
    </source>
</evidence>
<dbReference type="CDD" id="cd08071">
    <property type="entry name" value="MPN_DUF2466"/>
    <property type="match status" value="1"/>
</dbReference>
<dbReference type="InterPro" id="IPR001405">
    <property type="entry name" value="UPF0758"/>
</dbReference>
<dbReference type="Pfam" id="PF04002">
    <property type="entry name" value="RadC"/>
    <property type="match status" value="1"/>
</dbReference>
<dbReference type="GO" id="GO:0006508">
    <property type="term" value="P:proteolysis"/>
    <property type="evidence" value="ECO:0007669"/>
    <property type="project" value="UniProtKB-KW"/>
</dbReference>
<name>A0A9E2F6R7_PSYF1</name>
<evidence type="ECO:0000256" key="7">
    <source>
        <dbReference type="RuleBase" id="RU003797"/>
    </source>
</evidence>
<dbReference type="EC" id="2.7.7.85" evidence="9"/>
<dbReference type="NCBIfam" id="TIGR00608">
    <property type="entry name" value="radc"/>
    <property type="match status" value="1"/>
</dbReference>
<evidence type="ECO:0000313" key="9">
    <source>
        <dbReference type="EMBL" id="MBT9145620.1"/>
    </source>
</evidence>
<dbReference type="NCBIfam" id="NF000642">
    <property type="entry name" value="PRK00024.1"/>
    <property type="match status" value="1"/>
</dbReference>
<dbReference type="InterPro" id="IPR025657">
    <property type="entry name" value="RadC_JAB"/>
</dbReference>
<dbReference type="Proteomes" id="UP000811545">
    <property type="component" value="Unassembled WGS sequence"/>
</dbReference>
<evidence type="ECO:0000256" key="1">
    <source>
        <dbReference type="ARBA" id="ARBA00010243"/>
    </source>
</evidence>
<dbReference type="InterPro" id="IPR037518">
    <property type="entry name" value="MPN"/>
</dbReference>
<comment type="caution">
    <text evidence="9">The sequence shown here is derived from an EMBL/GenBank/DDBJ whole genome shotgun (WGS) entry which is preliminary data.</text>
</comment>
<dbReference type="PROSITE" id="PS01302">
    <property type="entry name" value="UPF0758"/>
    <property type="match status" value="1"/>
</dbReference>
<dbReference type="SUPFAM" id="SSF47781">
    <property type="entry name" value="RuvA domain 2-like"/>
    <property type="match status" value="1"/>
</dbReference>
<keyword evidence="5" id="KW-0862">Zinc</keyword>
<keyword evidence="9" id="KW-0548">Nucleotidyltransferase</keyword>
<keyword evidence="3" id="KW-0479">Metal-binding</keyword>
<proteinExistence type="inferred from homology"/>
<evidence type="ECO:0000256" key="5">
    <source>
        <dbReference type="ARBA" id="ARBA00022833"/>
    </source>
</evidence>
<dbReference type="PANTHER" id="PTHR30471:SF3">
    <property type="entry name" value="UPF0758 PROTEIN YEES-RELATED"/>
    <property type="match status" value="1"/>
</dbReference>
<keyword evidence="9" id="KW-0808">Transferase</keyword>
<gene>
    <name evidence="9" type="primary">disA</name>
    <name evidence="9" type="ORF">DDT42_01494</name>
</gene>
<keyword evidence="6" id="KW-0482">Metalloprotease</keyword>
<accession>A0A9E2F6R7</accession>
<reference evidence="9 10" key="1">
    <citation type="journal article" date="2021" name="bioRxiv">
        <title>Unique metabolic strategies in Hadean analogues reveal hints for primordial physiology.</title>
        <authorList>
            <person name="Nobu M.K."/>
            <person name="Nakai R."/>
            <person name="Tamazawa S."/>
            <person name="Mori H."/>
            <person name="Toyoda A."/>
            <person name="Ijiri A."/>
            <person name="Suzuki S."/>
            <person name="Kurokawa K."/>
            <person name="Kamagata Y."/>
            <person name="Tamaki H."/>
        </authorList>
    </citation>
    <scope>NUCLEOTIDE SEQUENCE [LARGE SCALE GENOMIC DNA]</scope>
    <source>
        <strain evidence="9">BS525</strain>
    </source>
</reference>
<organism evidence="9 10">
    <name type="scientific">Psychracetigena formicireducens</name>
    <dbReference type="NCBI Taxonomy" id="2986056"/>
    <lineage>
        <taxon>Bacteria</taxon>
        <taxon>Bacillati</taxon>
        <taxon>Candidatus Lithacetigenota</taxon>
        <taxon>Candidatus Psychracetigena</taxon>
    </lineage>
</organism>
<dbReference type="SUPFAM" id="SSF102712">
    <property type="entry name" value="JAB1/MPN domain"/>
    <property type="match status" value="1"/>
</dbReference>
<dbReference type="EMBL" id="QLTW01000130">
    <property type="protein sequence ID" value="MBT9145620.1"/>
    <property type="molecule type" value="Genomic_DNA"/>
</dbReference>
<dbReference type="PANTHER" id="PTHR30471">
    <property type="entry name" value="DNA REPAIR PROTEIN RADC"/>
    <property type="match status" value="1"/>
</dbReference>
<dbReference type="PROSITE" id="PS50249">
    <property type="entry name" value="MPN"/>
    <property type="match status" value="1"/>
</dbReference>
<protein>
    <submittedName>
        <fullName evidence="9">DNA integrity scanning protein DisA</fullName>
        <ecNumber evidence="9">2.7.7.85</ecNumber>
    </submittedName>
</protein>
<comment type="similarity">
    <text evidence="1 7">Belongs to the UPF0758 family.</text>
</comment>
<evidence type="ECO:0000256" key="6">
    <source>
        <dbReference type="ARBA" id="ARBA00023049"/>
    </source>
</evidence>
<feature type="domain" description="MPN" evidence="8">
    <location>
        <begin position="108"/>
        <end position="230"/>
    </location>
</feature>
<dbReference type="InterPro" id="IPR010994">
    <property type="entry name" value="RuvA_2-like"/>
</dbReference>
<dbReference type="GO" id="GO:0106408">
    <property type="term" value="F:diadenylate cyclase activity"/>
    <property type="evidence" value="ECO:0007669"/>
    <property type="project" value="UniProtKB-EC"/>
</dbReference>
<dbReference type="InterPro" id="IPR020891">
    <property type="entry name" value="UPF0758_CS"/>
</dbReference>
<dbReference type="GO" id="GO:0008237">
    <property type="term" value="F:metallopeptidase activity"/>
    <property type="evidence" value="ECO:0007669"/>
    <property type="project" value="UniProtKB-KW"/>
</dbReference>
<evidence type="ECO:0000313" key="10">
    <source>
        <dbReference type="Proteomes" id="UP000811545"/>
    </source>
</evidence>
<dbReference type="InterPro" id="IPR046778">
    <property type="entry name" value="UPF0758_N"/>
</dbReference>
<sequence length="236" mass="26446">MEKSFTIHDLPKTERPRERLIKLGSESLSIQELLTLIIARGTPNRSAVNIAQELLARFKNLKGISEATIEQLCEIKGIGSAKAAQIKACFEILKRLETQDKEISGDTVISSPKDVAEFAQPILKDKKKEYFLIFPLDSRNRIAKESIISVGTLTANLVHPREVFKEAISRNAVQIIVIHNHPSGDPEPSEDDLEITKRLVESGKILGIEVVDHIVVTKNAFFSFKERRLIRPLDSS</sequence>
<evidence type="ECO:0000259" key="8">
    <source>
        <dbReference type="PROSITE" id="PS50249"/>
    </source>
</evidence>
<dbReference type="Gene3D" id="3.40.140.10">
    <property type="entry name" value="Cytidine Deaminase, domain 2"/>
    <property type="match status" value="1"/>
</dbReference>
<dbReference type="Gene3D" id="1.10.150.20">
    <property type="entry name" value="5' to 3' exonuclease, C-terminal subdomain"/>
    <property type="match status" value="1"/>
</dbReference>
<dbReference type="GO" id="GO:0046872">
    <property type="term" value="F:metal ion binding"/>
    <property type="evidence" value="ECO:0007669"/>
    <property type="project" value="UniProtKB-KW"/>
</dbReference>
<dbReference type="Pfam" id="PF20582">
    <property type="entry name" value="UPF0758_N"/>
    <property type="match status" value="1"/>
</dbReference>
<evidence type="ECO:0000256" key="4">
    <source>
        <dbReference type="ARBA" id="ARBA00022801"/>
    </source>
</evidence>